<reference evidence="3" key="1">
    <citation type="submission" date="2015-07" db="EMBL/GenBank/DDBJ databases">
        <title>MeaNS - Measles Nucleotide Surveillance Program.</title>
        <authorList>
            <person name="Tran T."/>
            <person name="Druce J."/>
        </authorList>
    </citation>
    <scope>NUCLEOTIDE SEQUENCE</scope>
    <source>
        <strain evidence="3">UCB-OBI-ISO-001</strain>
        <tissue evidence="3">Gonad</tissue>
    </source>
</reference>
<gene>
    <name evidence="3" type="ORF">OCBIM_22022969mg</name>
</gene>
<feature type="region of interest" description="Disordered" evidence="1">
    <location>
        <begin position="460"/>
        <end position="480"/>
    </location>
</feature>
<feature type="region of interest" description="Disordered" evidence="1">
    <location>
        <begin position="56"/>
        <end position="83"/>
    </location>
</feature>
<dbReference type="SUPFAM" id="SSF49472">
    <property type="entry name" value="Transthyretin (synonym: prealbumin)"/>
    <property type="match status" value="1"/>
</dbReference>
<dbReference type="Pfam" id="PF00576">
    <property type="entry name" value="Transthyretin"/>
    <property type="match status" value="1"/>
</dbReference>
<dbReference type="PRINTS" id="PR00189">
    <property type="entry name" value="TRNSTHYRETIN"/>
</dbReference>
<name>A0A0L8IBG8_OCTBM</name>
<evidence type="ECO:0000256" key="1">
    <source>
        <dbReference type="SAM" id="MobiDB-lite"/>
    </source>
</evidence>
<dbReference type="InterPro" id="IPR048325">
    <property type="entry name" value="ZSWIM3_N"/>
</dbReference>
<dbReference type="InterPro" id="IPR036817">
    <property type="entry name" value="Transthyretin/HIU_hydrolase_sf"/>
</dbReference>
<organism evidence="3">
    <name type="scientific">Octopus bimaculoides</name>
    <name type="common">California two-spotted octopus</name>
    <dbReference type="NCBI Taxonomy" id="37653"/>
    <lineage>
        <taxon>Eukaryota</taxon>
        <taxon>Metazoa</taxon>
        <taxon>Spiralia</taxon>
        <taxon>Lophotrochozoa</taxon>
        <taxon>Mollusca</taxon>
        <taxon>Cephalopoda</taxon>
        <taxon>Coleoidea</taxon>
        <taxon>Octopodiformes</taxon>
        <taxon>Octopoda</taxon>
        <taxon>Incirrata</taxon>
        <taxon>Octopodidae</taxon>
        <taxon>Octopus</taxon>
    </lineage>
</organism>
<feature type="domain" description="Transthyretin/hydroxyisourate hydrolase" evidence="2">
    <location>
        <begin position="340"/>
        <end position="461"/>
    </location>
</feature>
<dbReference type="InterPro" id="IPR023416">
    <property type="entry name" value="Transthyretin/HIU_hydrolase_d"/>
</dbReference>
<dbReference type="STRING" id="37653.A0A0L8IBG8"/>
<dbReference type="Pfam" id="PF21599">
    <property type="entry name" value="ZSWIM3_N"/>
    <property type="match status" value="1"/>
</dbReference>
<dbReference type="Gene3D" id="2.60.40.180">
    <property type="entry name" value="Transthyretin/hydroxyisourate hydrolase domain"/>
    <property type="match status" value="1"/>
</dbReference>
<sequence length="480" mass="54340">MATTESVSLLTTEQSTATPTSVTELVVIPQQQLSSTSAADVLAGTVLTTTTLEQQQQQQQYQHHHQQQQYHHQPQHQHEQSSDKFSEDLLVSKALIEIGANEACRDLLNAGDEFEDFSALSSAIAAVCKLTNAVFTIHDCQTIAKANRSRCVKVEPLDEKFKYKYVKYVCKQFGYSRRRTLPGIRPNQKTYKTGCPALIAASVDREKQRMVIRSINLNHSHQMLGHMYPENRRQSLSPHVLAETYRLIDIGMKTKNIREYICNVTGKQLTTRDINNLKAKRKKELNPPLHHNTSNMVNHNNNNIHNNNDNNYNINNNNNNIINCNDGHTKKKKRGTRDMEVTSPISSHVFDISKGLPATGVPVLLFIQIEKRSWKLLQKSASSIDGHVAFLAGQKIVKTTVYKLLFDTESYFKITDQSAFYPYIELVFQVMDPTLIHHIPIQISPHSYSCHRELIQQNPSVTSSFPQMSPSPTTPASHIS</sequence>
<dbReference type="KEGG" id="obi:106876026"/>
<protein>
    <recommendedName>
        <fullName evidence="2">Transthyretin/hydroxyisourate hydrolase domain-containing protein</fullName>
    </recommendedName>
</protein>
<dbReference type="AlphaFoldDB" id="A0A0L8IBG8"/>
<dbReference type="EMBL" id="KQ416079">
    <property type="protein sequence ID" value="KOF98787.1"/>
    <property type="molecule type" value="Genomic_DNA"/>
</dbReference>
<accession>A0A0L8IBG8</accession>
<evidence type="ECO:0000259" key="2">
    <source>
        <dbReference type="SMART" id="SM00095"/>
    </source>
</evidence>
<proteinExistence type="predicted"/>
<evidence type="ECO:0000313" key="3">
    <source>
        <dbReference type="EMBL" id="KOF98787.1"/>
    </source>
</evidence>
<dbReference type="PANTHER" id="PTHR10395:SF7">
    <property type="entry name" value="5-HYDROXYISOURATE HYDROLASE"/>
    <property type="match status" value="1"/>
</dbReference>
<dbReference type="OMA" id="CHRELIQ"/>
<dbReference type="OrthoDB" id="10265230at2759"/>
<dbReference type="PANTHER" id="PTHR10395">
    <property type="entry name" value="URICASE AND TRANSTHYRETIN-RELATED"/>
    <property type="match status" value="1"/>
</dbReference>
<feature type="compositionally biased region" description="Low complexity" evidence="1">
    <location>
        <begin position="56"/>
        <end position="72"/>
    </location>
</feature>
<dbReference type="GO" id="GO:0006144">
    <property type="term" value="P:purine nucleobase metabolic process"/>
    <property type="evidence" value="ECO:0007669"/>
    <property type="project" value="TreeGrafter"/>
</dbReference>
<dbReference type="InterPro" id="IPR000895">
    <property type="entry name" value="Transthyretin/HIU_hydrolase"/>
</dbReference>
<dbReference type="SMART" id="SM00095">
    <property type="entry name" value="TR_THY"/>
    <property type="match status" value="1"/>
</dbReference>